<evidence type="ECO:0000313" key="3">
    <source>
        <dbReference type="EMBL" id="AWZ40758.1"/>
    </source>
</evidence>
<evidence type="ECO:0000313" key="4">
    <source>
        <dbReference type="Proteomes" id="UP000250143"/>
    </source>
</evidence>
<dbReference type="Proteomes" id="UP000250153">
    <property type="component" value="Chromosome"/>
</dbReference>
<protein>
    <submittedName>
        <fullName evidence="2">ISL3 family transposase</fullName>
    </submittedName>
</protein>
<dbReference type="AlphaFoldDB" id="A0AAD0PBH0"/>
<dbReference type="Pfam" id="PF01610">
    <property type="entry name" value="DDE_Tnp_ISL3"/>
    <property type="match status" value="1"/>
</dbReference>
<organism evidence="2 5">
    <name type="scientific">Ligilactobacillus murinus</name>
    <dbReference type="NCBI Taxonomy" id="1622"/>
    <lineage>
        <taxon>Bacteria</taxon>
        <taxon>Bacillati</taxon>
        <taxon>Bacillota</taxon>
        <taxon>Bacilli</taxon>
        <taxon>Lactobacillales</taxon>
        <taxon>Lactobacillaceae</taxon>
        <taxon>Ligilactobacillus</taxon>
    </lineage>
</organism>
<dbReference type="InterPro" id="IPR047951">
    <property type="entry name" value="Transpos_ISL3"/>
</dbReference>
<evidence type="ECO:0000313" key="5">
    <source>
        <dbReference type="Proteomes" id="UP000250153"/>
    </source>
</evidence>
<dbReference type="PANTHER" id="PTHR33498:SF1">
    <property type="entry name" value="TRANSPOSASE FOR INSERTION SEQUENCE ELEMENT IS1557"/>
    <property type="match status" value="1"/>
</dbReference>
<evidence type="ECO:0000313" key="2">
    <source>
        <dbReference type="EMBL" id="AWZ38255.1"/>
    </source>
</evidence>
<gene>
    <name evidence="3" type="ORF">CPQ89_06935</name>
    <name evidence="2" type="ORF">CPS94_04535</name>
</gene>
<sequence>MTSLNYTTNIIDSTVKSCLNCHDPHLIFDDEPYKDTLRGTKYLLFPATIYFLPQELADFRCHNCGFTSFYRSGFTPMHLIKVPSVNSTYQTAIAARSARIRCRNCNSTCSASSELTDHGCQISKLLKAKIAARLRMDISAKTIAFEEGVSASTVNRTLDSTRCEFRNNFNFLPLHLCFDEFRGTHNTYHFICLDADNHAIQTILPNRLKQTIFNYFMRFPAPVRSLVRTVSCDLNSYYVDLIKKLFPNAKIIIDRFHIVQMLNRAVNSMRTDLMNRFDNNSKNYKLFKRNWKLFLKRYDDLNCTYQFYERSQREWVTAEQLVNQGLQLADQDFRKAYWDYQRLLEIIDDPTPSKIKIFKQCLTEVNQKYSGSRSEASKADKALLTLYDNLIPVITALEPQYCHYTNGPLEGINRKIKQIQRTAYGYRNFEHLKARIYLQTYLGKDTRNSVKTA</sequence>
<keyword evidence="4" id="KW-1185">Reference proteome</keyword>
<evidence type="ECO:0000259" key="1">
    <source>
        <dbReference type="Pfam" id="PF01610"/>
    </source>
</evidence>
<dbReference type="KEGG" id="lmur:CPS94_04535"/>
<feature type="domain" description="Transposase IS204/IS1001/IS1096/IS1165 DDE" evidence="1">
    <location>
        <begin position="176"/>
        <end position="436"/>
    </location>
</feature>
<dbReference type="EMBL" id="CP023566">
    <property type="protein sequence ID" value="AWZ40758.1"/>
    <property type="molecule type" value="Genomic_DNA"/>
</dbReference>
<dbReference type="Proteomes" id="UP000250143">
    <property type="component" value="Chromosome"/>
</dbReference>
<dbReference type="InterPro" id="IPR002560">
    <property type="entry name" value="Transposase_DDE"/>
</dbReference>
<reference evidence="4 5" key="1">
    <citation type="submission" date="2017-09" db="EMBL/GenBank/DDBJ databases">
        <title>Predominant Lactobacillus spp. isolated from feces of mice subjected to short-term calorie restriction.</title>
        <authorList>
            <person name="Zhang C."/>
            <person name="Zhao L."/>
            <person name="Pan F."/>
        </authorList>
    </citation>
    <scope>NUCLEOTIDE SEQUENCE [LARGE SCALE GENOMIC DNA]</scope>
    <source>
        <strain evidence="3 4">CR141</strain>
        <strain evidence="2 5">CR147</strain>
    </source>
</reference>
<dbReference type="PANTHER" id="PTHR33498">
    <property type="entry name" value="TRANSPOSASE FOR INSERTION SEQUENCE ELEMENT IS1557"/>
    <property type="match status" value="1"/>
</dbReference>
<dbReference type="RefSeq" id="WP_112194807.1">
    <property type="nucleotide sequence ID" value="NZ_CP023565.1"/>
</dbReference>
<accession>A0AAD0PBH0</accession>
<proteinExistence type="predicted"/>
<name>A0AAD0PBH0_9LACO</name>
<dbReference type="EMBL" id="CP023565">
    <property type="protein sequence ID" value="AWZ38255.1"/>
    <property type="molecule type" value="Genomic_DNA"/>
</dbReference>
<dbReference type="GeneID" id="48466395"/>
<dbReference type="NCBIfam" id="NF033550">
    <property type="entry name" value="transpos_ISL3"/>
    <property type="match status" value="1"/>
</dbReference>